<name>A0A6S6TPQ1_9BACT</name>
<proteinExistence type="inferred from homology"/>
<dbReference type="NCBIfam" id="TIGR02116">
    <property type="entry name" value="toxin_Txe_YoeB"/>
    <property type="match status" value="1"/>
</dbReference>
<dbReference type="EMBL" id="CACVAU010000066">
    <property type="protein sequence ID" value="CAA6822832.1"/>
    <property type="molecule type" value="Genomic_DNA"/>
</dbReference>
<evidence type="ECO:0000256" key="4">
    <source>
        <dbReference type="ARBA" id="ARBA00022759"/>
    </source>
</evidence>
<dbReference type="InterPro" id="IPR035093">
    <property type="entry name" value="RelE/ParE_toxin_dom_sf"/>
</dbReference>
<evidence type="ECO:0000256" key="3">
    <source>
        <dbReference type="ARBA" id="ARBA00022722"/>
    </source>
</evidence>
<gene>
    <name evidence="7" type="ORF">HELGO_WM19438</name>
</gene>
<dbReference type="PANTHER" id="PTHR38039">
    <property type="entry name" value="TOXIN YOEB"/>
    <property type="match status" value="1"/>
</dbReference>
<sequence>MRTLTFEGSTWEEYEKLREKDKVLHKNLRKILKQLLRDEDPYEGYGKPEKLKHSLAGLWSRRISQKDRLIYTFDEDTIYIFAIGGHYGDK</sequence>
<evidence type="ECO:0000256" key="6">
    <source>
        <dbReference type="ARBA" id="ARBA00030388"/>
    </source>
</evidence>
<keyword evidence="5" id="KW-0378">Hydrolase</keyword>
<dbReference type="Gene3D" id="3.30.2310.20">
    <property type="entry name" value="RelE-like"/>
    <property type="match status" value="1"/>
</dbReference>
<dbReference type="InterPro" id="IPR009614">
    <property type="entry name" value="YoeB_toxin"/>
</dbReference>
<comment type="similarity">
    <text evidence="1">Belongs to the YoeB family.</text>
</comment>
<evidence type="ECO:0000256" key="2">
    <source>
        <dbReference type="ARBA" id="ARBA00022649"/>
    </source>
</evidence>
<organism evidence="7">
    <name type="scientific">uncultured Sulfurovum sp</name>
    <dbReference type="NCBI Taxonomy" id="269237"/>
    <lineage>
        <taxon>Bacteria</taxon>
        <taxon>Pseudomonadati</taxon>
        <taxon>Campylobacterota</taxon>
        <taxon>Epsilonproteobacteria</taxon>
        <taxon>Campylobacterales</taxon>
        <taxon>Sulfurovaceae</taxon>
        <taxon>Sulfurovum</taxon>
        <taxon>environmental samples</taxon>
    </lineage>
</organism>
<keyword evidence="2" id="KW-1277">Toxin-antitoxin system</keyword>
<keyword evidence="3" id="KW-0540">Nuclease</keyword>
<dbReference type="GO" id="GO:0006401">
    <property type="term" value="P:RNA catabolic process"/>
    <property type="evidence" value="ECO:0007669"/>
    <property type="project" value="InterPro"/>
</dbReference>
<dbReference type="PANTHER" id="PTHR38039:SF1">
    <property type="entry name" value="TOXIN YOEB"/>
    <property type="match status" value="1"/>
</dbReference>
<dbReference type="GO" id="GO:0045892">
    <property type="term" value="P:negative regulation of DNA-templated transcription"/>
    <property type="evidence" value="ECO:0007669"/>
    <property type="project" value="TreeGrafter"/>
</dbReference>
<dbReference type="GO" id="GO:0016787">
    <property type="term" value="F:hydrolase activity"/>
    <property type="evidence" value="ECO:0007669"/>
    <property type="project" value="UniProtKB-KW"/>
</dbReference>
<dbReference type="GO" id="GO:0004519">
    <property type="term" value="F:endonuclease activity"/>
    <property type="evidence" value="ECO:0007669"/>
    <property type="project" value="UniProtKB-KW"/>
</dbReference>
<dbReference type="SUPFAM" id="SSF143011">
    <property type="entry name" value="RelE-like"/>
    <property type="match status" value="1"/>
</dbReference>
<keyword evidence="4" id="KW-0255">Endonuclease</keyword>
<accession>A0A6S6TPQ1</accession>
<reference evidence="7" key="1">
    <citation type="submission" date="2020-01" db="EMBL/GenBank/DDBJ databases">
        <authorList>
            <person name="Meier V. D."/>
            <person name="Meier V D."/>
        </authorList>
    </citation>
    <scope>NUCLEOTIDE SEQUENCE</scope>
    <source>
        <strain evidence="7">HLG_WM_MAG_05</strain>
    </source>
</reference>
<evidence type="ECO:0000256" key="5">
    <source>
        <dbReference type="ARBA" id="ARBA00022801"/>
    </source>
</evidence>
<evidence type="ECO:0000313" key="7">
    <source>
        <dbReference type="EMBL" id="CAA6822832.1"/>
    </source>
</evidence>
<protein>
    <recommendedName>
        <fullName evidence="6">Putative mRNA interferase YoeB</fullName>
    </recommendedName>
</protein>
<dbReference type="AlphaFoldDB" id="A0A6S6TPQ1"/>
<dbReference type="Pfam" id="PF06769">
    <property type="entry name" value="YoeB_toxin"/>
    <property type="match status" value="1"/>
</dbReference>
<evidence type="ECO:0000256" key="1">
    <source>
        <dbReference type="ARBA" id="ARBA00008172"/>
    </source>
</evidence>